<dbReference type="AlphaFoldDB" id="A0A1G2SZR5"/>
<proteinExistence type="predicted"/>
<dbReference type="EMBL" id="MHVI01000032">
    <property type="protein sequence ID" value="OHA90505.1"/>
    <property type="molecule type" value="Genomic_DNA"/>
</dbReference>
<evidence type="ECO:0000313" key="2">
    <source>
        <dbReference type="EMBL" id="OHA90505.1"/>
    </source>
</evidence>
<accession>A0A1G2SZR5</accession>
<dbReference type="Pfam" id="PF15919">
    <property type="entry name" value="HicB_lk_antitox"/>
    <property type="match status" value="1"/>
</dbReference>
<gene>
    <name evidence="2" type="ORF">A2665_02770</name>
</gene>
<dbReference type="Proteomes" id="UP000177746">
    <property type="component" value="Unassembled WGS sequence"/>
</dbReference>
<dbReference type="PROSITE" id="PS51257">
    <property type="entry name" value="PROKAR_LIPOPROTEIN"/>
    <property type="match status" value="1"/>
</dbReference>
<reference evidence="2 3" key="1">
    <citation type="journal article" date="2016" name="Nat. Commun.">
        <title>Thousands of microbial genomes shed light on interconnected biogeochemical processes in an aquifer system.</title>
        <authorList>
            <person name="Anantharaman K."/>
            <person name="Brown C.T."/>
            <person name="Hug L.A."/>
            <person name="Sharon I."/>
            <person name="Castelle C.J."/>
            <person name="Probst A.J."/>
            <person name="Thomas B.C."/>
            <person name="Singh A."/>
            <person name="Wilkins M.J."/>
            <person name="Karaoz U."/>
            <person name="Brodie E.L."/>
            <person name="Williams K.H."/>
            <person name="Hubbard S.S."/>
            <person name="Banfield J.F."/>
        </authorList>
    </citation>
    <scope>NUCLEOTIDE SEQUENCE [LARGE SCALE GENOMIC DNA]</scope>
</reference>
<dbReference type="Gene3D" id="3.30.160.250">
    <property type="match status" value="1"/>
</dbReference>
<name>A0A1G2SZR5_9BACT</name>
<organism evidence="2 3">
    <name type="scientific">Candidatus Zambryskibacteria bacterium RIFCSPHIGHO2_01_FULL_46_30</name>
    <dbReference type="NCBI Taxonomy" id="1802739"/>
    <lineage>
        <taxon>Bacteria</taxon>
        <taxon>Candidatus Zambryskiibacteriota</taxon>
    </lineage>
</organism>
<comment type="caution">
    <text evidence="2">The sequence shown here is derived from an EMBL/GenBank/DDBJ whole genome shotgun (WGS) entry which is preliminary data.</text>
</comment>
<dbReference type="InterPro" id="IPR051404">
    <property type="entry name" value="TA_system_antitoxin"/>
</dbReference>
<protein>
    <recommendedName>
        <fullName evidence="1">HicB-like antitoxin of toxin-antitoxin system domain-containing protein</fullName>
    </recommendedName>
</protein>
<sequence>MKSRIAKIREFPVVVEKDIDGSFFALAPSLQGCYTSGKTLGEALDNIKDAIRLHTADRMVQI</sequence>
<evidence type="ECO:0000259" key="1">
    <source>
        <dbReference type="Pfam" id="PF15919"/>
    </source>
</evidence>
<dbReference type="SUPFAM" id="SSF143100">
    <property type="entry name" value="TTHA1013/TTHA0281-like"/>
    <property type="match status" value="1"/>
</dbReference>
<dbReference type="PANTHER" id="PTHR34504">
    <property type="entry name" value="ANTITOXIN HICB"/>
    <property type="match status" value="1"/>
</dbReference>
<dbReference type="PANTHER" id="PTHR34504:SF2">
    <property type="entry name" value="UPF0150 PROTEIN SSL0259"/>
    <property type="match status" value="1"/>
</dbReference>
<evidence type="ECO:0000313" key="3">
    <source>
        <dbReference type="Proteomes" id="UP000177746"/>
    </source>
</evidence>
<dbReference type="InterPro" id="IPR035069">
    <property type="entry name" value="TTHA1013/TTHA0281-like"/>
</dbReference>
<dbReference type="InterPro" id="IPR031807">
    <property type="entry name" value="HicB-like"/>
</dbReference>
<feature type="domain" description="HicB-like antitoxin of toxin-antitoxin system" evidence="1">
    <location>
        <begin position="11"/>
        <end position="56"/>
    </location>
</feature>